<dbReference type="PANTHER" id="PTHR12815">
    <property type="entry name" value="SORTING AND ASSEMBLY MACHINERY SAMM50 PROTEIN FAMILY MEMBER"/>
    <property type="match status" value="1"/>
</dbReference>
<dbReference type="Pfam" id="PF01103">
    <property type="entry name" value="Omp85"/>
    <property type="match status" value="1"/>
</dbReference>
<comment type="subcellular location">
    <subcellularLocation>
        <location evidence="8">Cell outer membrane</location>
    </subcellularLocation>
    <subcellularLocation>
        <location evidence="1">Membrane</location>
    </subcellularLocation>
</comment>
<keyword evidence="5 8" id="KW-0677">Repeat</keyword>
<evidence type="ECO:0000256" key="6">
    <source>
        <dbReference type="ARBA" id="ARBA00023136"/>
    </source>
</evidence>
<sequence length="754" mass="85302" precursor="true">MKKISLATLMFSLALSCRVEAAEIYVSQIEVDGLQRVERETVLSYLNVEQGSSVSQEYLNSSMKRLFETGLFADVNIDARGNGVLAVKVVENPVINKRVFDGNDKVDDTLLESEVQLKSGSIYNIAKVQDDVQRILEVYKRSGRYATVVEPKIIKRDQNRVDLVYEISEGPTAAISKVNFIGNHHYSDDDLQSEIMSKESRWYRLFSSSENYDPEKTNYDKELLRRFYLKRGYADFRVLSAVAELSPDKKSFVVTYVLDEGPRYKLEDVRIQSMIKDVDVAALSGQVQQEKGDWYNADLAERSVYALTEELGKKGFAFVDVTPELEKTSGNKMVLTFNIAEGQRVFVDRINITGNTRTEDEVIRREFRIDEGDAFNAAKIRASRRNVENLNYFSKVDIQTEPNPNDDSKADINVNVEEKSTGAFNVGVGYSTVNGALFRAGIAENNFQGKGQKLSADVAVSQRTSEYDLSFTEPYFMGRRLSAGIDLFRTEEDYQDEGSYDSESTGGRLRLGWNYTDDFAQYLRYTLKEDKISNVDRNASIYIKEEEGRYSNSSIGQTMVYDKRDSAINPKEGYYLSFGNDVAGLGGDEKYLKFDGKAYKYFTLADYYTFKLFINGGYITGYGDENVRLSNRYYLGGSTLRGFEFAGIGARDKFTKDALGGNWMIYSGAEMSFPIGLDEVGVRGRTFVDMGILGKPDDINEDYVEYSDTPRVAAGFGFQWQSPMGQIDVDLAFPIVKEDYDETEVFRLNFGSRL</sequence>
<evidence type="ECO:0000256" key="7">
    <source>
        <dbReference type="ARBA" id="ARBA00023237"/>
    </source>
</evidence>
<protein>
    <recommendedName>
        <fullName evidence="8 9">Outer membrane protein assembly factor BamA</fullName>
    </recommendedName>
</protein>
<name>A0A9D1SBD8_9PROT</name>
<dbReference type="Gene3D" id="2.40.160.50">
    <property type="entry name" value="membrane protein fhac: a member of the omp85/tpsb transporter family"/>
    <property type="match status" value="1"/>
</dbReference>
<organism evidence="11 12">
    <name type="scientific">Candidatus Scatocola faecipullorum</name>
    <dbReference type="NCBI Taxonomy" id="2840917"/>
    <lineage>
        <taxon>Bacteria</taxon>
        <taxon>Pseudomonadati</taxon>
        <taxon>Pseudomonadota</taxon>
        <taxon>Alphaproteobacteria</taxon>
        <taxon>Rhodospirillales</taxon>
        <taxon>Rhodospirillaceae</taxon>
        <taxon>Rhodospirillaceae incertae sedis</taxon>
        <taxon>Candidatus Scatocola</taxon>
    </lineage>
</organism>
<evidence type="ECO:0000256" key="5">
    <source>
        <dbReference type="ARBA" id="ARBA00022737"/>
    </source>
</evidence>
<evidence type="ECO:0000259" key="10">
    <source>
        <dbReference type="PROSITE" id="PS51779"/>
    </source>
</evidence>
<dbReference type="Pfam" id="PF07244">
    <property type="entry name" value="POTRA"/>
    <property type="match status" value="5"/>
</dbReference>
<keyword evidence="7 8" id="KW-0998">Cell outer membrane</keyword>
<evidence type="ECO:0000313" key="12">
    <source>
        <dbReference type="Proteomes" id="UP000824107"/>
    </source>
</evidence>
<comment type="similarity">
    <text evidence="8">Belongs to the BamA family.</text>
</comment>
<dbReference type="Proteomes" id="UP000824107">
    <property type="component" value="Unassembled WGS sequence"/>
</dbReference>
<evidence type="ECO:0000256" key="3">
    <source>
        <dbReference type="ARBA" id="ARBA00022692"/>
    </source>
</evidence>
<accession>A0A9D1SBD8</accession>
<dbReference type="AlphaFoldDB" id="A0A9D1SBD8"/>
<dbReference type="PROSITE" id="PS51257">
    <property type="entry name" value="PROKAR_LIPOPROTEIN"/>
    <property type="match status" value="1"/>
</dbReference>
<feature type="signal peptide" evidence="8">
    <location>
        <begin position="1"/>
        <end position="21"/>
    </location>
</feature>
<gene>
    <name evidence="8 11" type="primary">bamA</name>
    <name evidence="11" type="ORF">IAD20_07385</name>
</gene>
<feature type="domain" description="POTRA" evidence="10">
    <location>
        <begin position="173"/>
        <end position="261"/>
    </location>
</feature>
<reference evidence="11" key="2">
    <citation type="journal article" date="2021" name="PeerJ">
        <title>Extensive microbial diversity within the chicken gut microbiome revealed by metagenomics and culture.</title>
        <authorList>
            <person name="Gilroy R."/>
            <person name="Ravi A."/>
            <person name="Getino M."/>
            <person name="Pursley I."/>
            <person name="Horton D.L."/>
            <person name="Alikhan N.F."/>
            <person name="Baker D."/>
            <person name="Gharbi K."/>
            <person name="Hall N."/>
            <person name="Watson M."/>
            <person name="Adriaenssens E.M."/>
            <person name="Foster-Nyarko E."/>
            <person name="Jarju S."/>
            <person name="Secka A."/>
            <person name="Antonio M."/>
            <person name="Oren A."/>
            <person name="Chaudhuri R.R."/>
            <person name="La Ragione R."/>
            <person name="Hildebrand F."/>
            <person name="Pallen M.J."/>
        </authorList>
    </citation>
    <scope>NUCLEOTIDE SEQUENCE</scope>
    <source>
        <strain evidence="11">ChiW3-316</strain>
    </source>
</reference>
<keyword evidence="3 8" id="KW-0812">Transmembrane</keyword>
<comment type="caution">
    <text evidence="11">The sequence shown here is derived from an EMBL/GenBank/DDBJ whole genome shotgun (WGS) entry which is preliminary data.</text>
</comment>
<reference evidence="11" key="1">
    <citation type="submission" date="2020-10" db="EMBL/GenBank/DDBJ databases">
        <authorList>
            <person name="Gilroy R."/>
        </authorList>
    </citation>
    <scope>NUCLEOTIDE SEQUENCE</scope>
    <source>
        <strain evidence="11">ChiW3-316</strain>
    </source>
</reference>
<dbReference type="InterPro" id="IPR023707">
    <property type="entry name" value="OM_assembly_BamA"/>
</dbReference>
<feature type="chain" id="PRO_5039772760" description="Outer membrane protein assembly factor BamA" evidence="8">
    <location>
        <begin position="22"/>
        <end position="754"/>
    </location>
</feature>
<dbReference type="GO" id="GO:0051205">
    <property type="term" value="P:protein insertion into membrane"/>
    <property type="evidence" value="ECO:0007669"/>
    <property type="project" value="UniProtKB-UniRule"/>
</dbReference>
<evidence type="ECO:0000256" key="2">
    <source>
        <dbReference type="ARBA" id="ARBA00022452"/>
    </source>
</evidence>
<dbReference type="InterPro" id="IPR034746">
    <property type="entry name" value="POTRA"/>
</dbReference>
<dbReference type="Gene3D" id="3.10.20.310">
    <property type="entry name" value="membrane protein fhac"/>
    <property type="match status" value="5"/>
</dbReference>
<evidence type="ECO:0000256" key="4">
    <source>
        <dbReference type="ARBA" id="ARBA00022729"/>
    </source>
</evidence>
<dbReference type="InterPro" id="IPR039910">
    <property type="entry name" value="D15-like"/>
</dbReference>
<dbReference type="GO" id="GO:0043165">
    <property type="term" value="P:Gram-negative-bacterium-type cell outer membrane assembly"/>
    <property type="evidence" value="ECO:0007669"/>
    <property type="project" value="UniProtKB-UniRule"/>
</dbReference>
<dbReference type="HAMAP" id="MF_01430">
    <property type="entry name" value="OM_assembly_BamA"/>
    <property type="match status" value="1"/>
</dbReference>
<keyword evidence="6 8" id="KW-0472">Membrane</keyword>
<proteinExistence type="inferred from homology"/>
<feature type="domain" description="POTRA" evidence="10">
    <location>
        <begin position="345"/>
        <end position="419"/>
    </location>
</feature>
<dbReference type="PROSITE" id="PS51779">
    <property type="entry name" value="POTRA"/>
    <property type="match status" value="4"/>
</dbReference>
<evidence type="ECO:0000256" key="8">
    <source>
        <dbReference type="HAMAP-Rule" id="MF_01430"/>
    </source>
</evidence>
<dbReference type="InterPro" id="IPR010827">
    <property type="entry name" value="BamA/TamA_POTRA"/>
</dbReference>
<keyword evidence="4 8" id="KW-0732">Signal</keyword>
<keyword evidence="2 8" id="KW-1134">Transmembrane beta strand</keyword>
<dbReference type="NCBIfam" id="TIGR03303">
    <property type="entry name" value="OM_YaeT"/>
    <property type="match status" value="1"/>
</dbReference>
<dbReference type="EMBL" id="DVNC01000050">
    <property type="protein sequence ID" value="HIU53886.1"/>
    <property type="molecule type" value="Genomic_DNA"/>
</dbReference>
<dbReference type="InterPro" id="IPR000184">
    <property type="entry name" value="Bac_surfAg_D15"/>
</dbReference>
<evidence type="ECO:0000256" key="9">
    <source>
        <dbReference type="NCBIfam" id="TIGR03303"/>
    </source>
</evidence>
<dbReference type="PANTHER" id="PTHR12815:SF23">
    <property type="entry name" value="OUTER MEMBRANE PROTEIN ASSEMBLY FACTOR BAMA"/>
    <property type="match status" value="1"/>
</dbReference>
<dbReference type="GO" id="GO:0009279">
    <property type="term" value="C:cell outer membrane"/>
    <property type="evidence" value="ECO:0007669"/>
    <property type="project" value="UniProtKB-SubCell"/>
</dbReference>
<dbReference type="PIRSF" id="PIRSF006076">
    <property type="entry name" value="OM_assembly_OMP85"/>
    <property type="match status" value="1"/>
</dbReference>
<comment type="subunit">
    <text evidence="8">Part of the Bam complex.</text>
</comment>
<evidence type="ECO:0000313" key="11">
    <source>
        <dbReference type="EMBL" id="HIU53886.1"/>
    </source>
</evidence>
<feature type="domain" description="POTRA" evidence="10">
    <location>
        <begin position="24"/>
        <end position="92"/>
    </location>
</feature>
<feature type="domain" description="POTRA" evidence="10">
    <location>
        <begin position="93"/>
        <end position="170"/>
    </location>
</feature>
<evidence type="ECO:0000256" key="1">
    <source>
        <dbReference type="ARBA" id="ARBA00004370"/>
    </source>
</evidence>
<comment type="function">
    <text evidence="8">Part of the outer membrane protein assembly complex, which is involved in assembly and insertion of beta-barrel proteins into the outer membrane.</text>
</comment>